<keyword evidence="2" id="KW-0472">Membrane</keyword>
<feature type="transmembrane region" description="Helical" evidence="2">
    <location>
        <begin position="232"/>
        <end position="251"/>
    </location>
</feature>
<dbReference type="RefSeq" id="WP_145062445.1">
    <property type="nucleotide sequence ID" value="NZ_CP036296.1"/>
</dbReference>
<evidence type="ECO:0000313" key="4">
    <source>
        <dbReference type="Proteomes" id="UP000316921"/>
    </source>
</evidence>
<feature type="region of interest" description="Disordered" evidence="1">
    <location>
        <begin position="517"/>
        <end position="538"/>
    </location>
</feature>
<feature type="transmembrane region" description="Helical" evidence="2">
    <location>
        <begin position="385"/>
        <end position="403"/>
    </location>
</feature>
<dbReference type="KEGG" id="pbap:Pla133_07010"/>
<sequence>MISIAMSTRTHGTDRRWLWLLALGLALHLPGLWTGYFSDDFTHLWVLEGHRFGSTLEPWSLYDFGSAEDFRSSTQDLGGVPWWVADDWKVRFFRPVASVVLWFEHVVGGGSPLGHALGGLALWGALLAAIRRLALRWGFKPWAAGAALLIFACSESTHLPVSWAANHNSLLEALFGVLALTAVARARPSARDVLLATGLAMLATASKESGAIFLVLVAVRCAFVAGAPRRRAALPVAAIGAFLALWLLGGYGSTSLFYPMPWEHLGEVRMRGILLGLFGLGGLVGPASLDLMVFHSSLLDPQTPLGALLLLALIGLSILALHVATSRLRATPSGGLLVGWLGLSILSQVCAPTSDRLLFVPAIAFALLAARWVEVSIEQRRGRATVAIVATLMVPVSGLSLVGRQLALADAAAEARELIDEIVHVAPEGGDVVLLNLPNALAGLSLGPAVRLAGGHGDLRPWPLQFGRGGATVERRSVDTYRITRNDGAFLGNPLERVFSTFGHAPDFEASTEHRVGPLSVVPGGRGAPEQRPSRDDPRTFIELSVDHSDLARPLVLAAWVDGHLEAFDLPPVGGSFQFPDAHSRAPLAP</sequence>
<feature type="transmembrane region" description="Helical" evidence="2">
    <location>
        <begin position="357"/>
        <end position="373"/>
    </location>
</feature>
<protein>
    <recommendedName>
        <fullName evidence="5">Glycosyltransferase RgtA/B/C/D-like domain-containing protein</fullName>
    </recommendedName>
</protein>
<evidence type="ECO:0000313" key="3">
    <source>
        <dbReference type="EMBL" id="QDU65636.1"/>
    </source>
</evidence>
<evidence type="ECO:0000256" key="1">
    <source>
        <dbReference type="SAM" id="MobiDB-lite"/>
    </source>
</evidence>
<feature type="transmembrane region" description="Helical" evidence="2">
    <location>
        <begin position="335"/>
        <end position="351"/>
    </location>
</feature>
<reference evidence="3 4" key="1">
    <citation type="submission" date="2019-02" db="EMBL/GenBank/DDBJ databases">
        <title>Deep-cultivation of Planctomycetes and their phenomic and genomic characterization uncovers novel biology.</title>
        <authorList>
            <person name="Wiegand S."/>
            <person name="Jogler M."/>
            <person name="Boedeker C."/>
            <person name="Pinto D."/>
            <person name="Vollmers J."/>
            <person name="Rivas-Marin E."/>
            <person name="Kohn T."/>
            <person name="Peeters S.H."/>
            <person name="Heuer A."/>
            <person name="Rast P."/>
            <person name="Oberbeckmann S."/>
            <person name="Bunk B."/>
            <person name="Jeske O."/>
            <person name="Meyerdierks A."/>
            <person name="Storesund J.E."/>
            <person name="Kallscheuer N."/>
            <person name="Luecker S."/>
            <person name="Lage O.M."/>
            <person name="Pohl T."/>
            <person name="Merkel B.J."/>
            <person name="Hornburger P."/>
            <person name="Mueller R.-W."/>
            <person name="Bruemmer F."/>
            <person name="Labrenz M."/>
            <person name="Spormann A.M."/>
            <person name="Op den Camp H."/>
            <person name="Overmann J."/>
            <person name="Amann R."/>
            <person name="Jetten M.S.M."/>
            <person name="Mascher T."/>
            <person name="Medema M.H."/>
            <person name="Devos D.P."/>
            <person name="Kaster A.-K."/>
            <person name="Ovreas L."/>
            <person name="Rohde M."/>
            <person name="Galperin M.Y."/>
            <person name="Jogler C."/>
        </authorList>
    </citation>
    <scope>NUCLEOTIDE SEQUENCE [LARGE SCALE GENOMIC DNA]</scope>
    <source>
        <strain evidence="3 4">Pla133</strain>
    </source>
</reference>
<dbReference type="Proteomes" id="UP000316921">
    <property type="component" value="Chromosome"/>
</dbReference>
<gene>
    <name evidence="3" type="ORF">Pla133_07010</name>
</gene>
<evidence type="ECO:0008006" key="5">
    <source>
        <dbReference type="Google" id="ProtNLM"/>
    </source>
</evidence>
<feature type="transmembrane region" description="Helical" evidence="2">
    <location>
        <begin position="272"/>
        <end position="293"/>
    </location>
</feature>
<keyword evidence="4" id="KW-1185">Reference proteome</keyword>
<proteinExistence type="predicted"/>
<keyword evidence="2" id="KW-0812">Transmembrane</keyword>
<accession>A0A518BF95</accession>
<feature type="transmembrane region" description="Helical" evidence="2">
    <location>
        <begin position="305"/>
        <end position="323"/>
    </location>
</feature>
<feature type="transmembrane region" description="Helical" evidence="2">
    <location>
        <begin position="112"/>
        <end position="130"/>
    </location>
</feature>
<evidence type="ECO:0000256" key="2">
    <source>
        <dbReference type="SAM" id="Phobius"/>
    </source>
</evidence>
<dbReference type="EMBL" id="CP036287">
    <property type="protein sequence ID" value="QDU65636.1"/>
    <property type="molecule type" value="Genomic_DNA"/>
</dbReference>
<organism evidence="3 4">
    <name type="scientific">Engelhardtia mirabilis</name>
    <dbReference type="NCBI Taxonomy" id="2528011"/>
    <lineage>
        <taxon>Bacteria</taxon>
        <taxon>Pseudomonadati</taxon>
        <taxon>Planctomycetota</taxon>
        <taxon>Planctomycetia</taxon>
        <taxon>Planctomycetia incertae sedis</taxon>
        <taxon>Engelhardtia</taxon>
    </lineage>
</organism>
<name>A0A518BF95_9BACT</name>
<feature type="transmembrane region" description="Helical" evidence="2">
    <location>
        <begin position="209"/>
        <end position="226"/>
    </location>
</feature>
<dbReference type="AlphaFoldDB" id="A0A518BF95"/>
<keyword evidence="2" id="KW-1133">Transmembrane helix</keyword>